<dbReference type="Proteomes" id="UP000199352">
    <property type="component" value="Unassembled WGS sequence"/>
</dbReference>
<feature type="chain" id="PRO_5039273081" evidence="1">
    <location>
        <begin position="22"/>
        <end position="366"/>
    </location>
</feature>
<feature type="signal peptide" evidence="1">
    <location>
        <begin position="1"/>
        <end position="21"/>
    </location>
</feature>
<sequence length="366" mass="37708">MKSVVAAACLTTALVACSPSAGPPATGGPPATTAGLVPGQVTELARGLQMPWGLAFLPDGTALVSGRVSGEIHRIPGGGGEAALVGSVPGVTQSAEGGLLGLATSPAFESDRTVFAYVSSSPANRVVALRIAEDFQSLHQERVVLDGIGTGNRHHGGRLQFGPDGNLWIGTGDAFDTTTAPNRDSLNGKVLRIRPDGTVPPDNPFGTPVFSTGHRNVQGIAFAQDGTAYAAELGLNAWDELNVLRAGADYGWPAAEGPDGRGGERPIFALRPTEASPSGIAYAGGAVWAACLRGQRLWRLPVNGSTRAGDPTAHLVEQYGRLRAVHVAPDGALWITTSNTDRTTLGGVAPTNGDDRVLRVELVPAR</sequence>
<organism evidence="3 4">
    <name type="scientific">Lentzea xinjiangensis</name>
    <dbReference type="NCBI Taxonomy" id="402600"/>
    <lineage>
        <taxon>Bacteria</taxon>
        <taxon>Bacillati</taxon>
        <taxon>Actinomycetota</taxon>
        <taxon>Actinomycetes</taxon>
        <taxon>Pseudonocardiales</taxon>
        <taxon>Pseudonocardiaceae</taxon>
        <taxon>Lentzea</taxon>
    </lineage>
</organism>
<dbReference type="InterPro" id="IPR012938">
    <property type="entry name" value="Glc/Sorbosone_DH"/>
</dbReference>
<dbReference type="PROSITE" id="PS51257">
    <property type="entry name" value="PROKAR_LIPOPROTEIN"/>
    <property type="match status" value="1"/>
</dbReference>
<dbReference type="SUPFAM" id="SSF50952">
    <property type="entry name" value="Soluble quinoprotein glucose dehydrogenase"/>
    <property type="match status" value="1"/>
</dbReference>
<name>A0A1H9ND85_9PSEU</name>
<dbReference type="STRING" id="402600.SAMN05216188_110147"/>
<keyword evidence="4" id="KW-1185">Reference proteome</keyword>
<dbReference type="Pfam" id="PF07995">
    <property type="entry name" value="GSDH"/>
    <property type="match status" value="1"/>
</dbReference>
<feature type="domain" description="Glucose/Sorbosone dehydrogenase" evidence="2">
    <location>
        <begin position="48"/>
        <end position="341"/>
    </location>
</feature>
<evidence type="ECO:0000256" key="1">
    <source>
        <dbReference type="SAM" id="SignalP"/>
    </source>
</evidence>
<dbReference type="EMBL" id="FOFR01000010">
    <property type="protein sequence ID" value="SER33878.1"/>
    <property type="molecule type" value="Genomic_DNA"/>
</dbReference>
<evidence type="ECO:0000313" key="3">
    <source>
        <dbReference type="EMBL" id="SER33878.1"/>
    </source>
</evidence>
<keyword evidence="1" id="KW-0732">Signal</keyword>
<dbReference type="RefSeq" id="WP_089953458.1">
    <property type="nucleotide sequence ID" value="NZ_FOFR01000010.1"/>
</dbReference>
<protein>
    <submittedName>
        <fullName evidence="3">Glucose/arabinose dehydrogenase, beta-propeller fold</fullName>
    </submittedName>
</protein>
<proteinExistence type="predicted"/>
<dbReference type="PANTHER" id="PTHR19328:SF13">
    <property type="entry name" value="HIPL1 PROTEIN"/>
    <property type="match status" value="1"/>
</dbReference>
<evidence type="ECO:0000259" key="2">
    <source>
        <dbReference type="Pfam" id="PF07995"/>
    </source>
</evidence>
<dbReference type="PANTHER" id="PTHR19328">
    <property type="entry name" value="HEDGEHOG-INTERACTING PROTEIN"/>
    <property type="match status" value="1"/>
</dbReference>
<gene>
    <name evidence="3" type="ORF">SAMN05216188_110147</name>
</gene>
<dbReference type="OrthoDB" id="9770043at2"/>
<accession>A0A1H9ND85</accession>
<dbReference type="InterPro" id="IPR011041">
    <property type="entry name" value="Quinoprot_gluc/sorb_DH_b-prop"/>
</dbReference>
<reference evidence="4" key="1">
    <citation type="submission" date="2016-10" db="EMBL/GenBank/DDBJ databases">
        <authorList>
            <person name="Varghese N."/>
            <person name="Submissions S."/>
        </authorList>
    </citation>
    <scope>NUCLEOTIDE SEQUENCE [LARGE SCALE GENOMIC DNA]</scope>
    <source>
        <strain evidence="4">CGMCC 4.3525</strain>
    </source>
</reference>
<evidence type="ECO:0000313" key="4">
    <source>
        <dbReference type="Proteomes" id="UP000199352"/>
    </source>
</evidence>
<dbReference type="InterPro" id="IPR011042">
    <property type="entry name" value="6-blade_b-propeller_TolB-like"/>
</dbReference>
<dbReference type="AlphaFoldDB" id="A0A1H9ND85"/>
<dbReference type="Gene3D" id="2.120.10.30">
    <property type="entry name" value="TolB, C-terminal domain"/>
    <property type="match status" value="1"/>
</dbReference>